<reference evidence="3" key="1">
    <citation type="journal article" date="2019" name="Int. J. Syst. Evol. Microbiol.">
        <title>The Global Catalogue of Microorganisms (GCM) 10K type strain sequencing project: providing services to taxonomists for standard genome sequencing and annotation.</title>
        <authorList>
            <consortium name="The Broad Institute Genomics Platform"/>
            <consortium name="The Broad Institute Genome Sequencing Center for Infectious Disease"/>
            <person name="Wu L."/>
            <person name="Ma J."/>
        </authorList>
    </citation>
    <scope>NUCLEOTIDE SEQUENCE [LARGE SCALE GENOMIC DNA]</scope>
    <source>
        <strain evidence="3">ICMP 6774ER</strain>
    </source>
</reference>
<evidence type="ECO:0000313" key="2">
    <source>
        <dbReference type="EMBL" id="MFD1938734.1"/>
    </source>
</evidence>
<feature type="region of interest" description="Disordered" evidence="1">
    <location>
        <begin position="137"/>
        <end position="190"/>
    </location>
</feature>
<protein>
    <submittedName>
        <fullName evidence="2">Uncharacterized protein</fullName>
    </submittedName>
</protein>
<evidence type="ECO:0000256" key="1">
    <source>
        <dbReference type="SAM" id="MobiDB-lite"/>
    </source>
</evidence>
<name>A0ABW4TCB3_9ACTN</name>
<dbReference type="Proteomes" id="UP001597368">
    <property type="component" value="Unassembled WGS sequence"/>
</dbReference>
<comment type="caution">
    <text evidence="2">The sequence shown here is derived from an EMBL/GenBank/DDBJ whole genome shotgun (WGS) entry which is preliminary data.</text>
</comment>
<evidence type="ECO:0000313" key="3">
    <source>
        <dbReference type="Proteomes" id="UP001597368"/>
    </source>
</evidence>
<gene>
    <name evidence="2" type="ORF">ACFSKW_45460</name>
</gene>
<dbReference type="EMBL" id="JBHUFV010000073">
    <property type="protein sequence ID" value="MFD1938734.1"/>
    <property type="molecule type" value="Genomic_DNA"/>
</dbReference>
<sequence>MHPSFEGLHDQHADIAALLDQQPAPLDIPAFCEALSAHLGRSIIAAPFDPDSIGADASTCFWAQIERGDVRHTLIAYAATPAIPADQQAACFLDMLADMLRTESADDDAALERLAGTFAPDLLEFGGLDLIKQLAAKPEEPATPQAPRSNVADRPATSGPRSSGSARWHASFAHDREGQDNISPRPASHA</sequence>
<proteinExistence type="predicted"/>
<keyword evidence="3" id="KW-1185">Reference proteome</keyword>
<organism evidence="2 3">
    <name type="scientific">Nonomuraea mangrovi</name>
    <dbReference type="NCBI Taxonomy" id="2316207"/>
    <lineage>
        <taxon>Bacteria</taxon>
        <taxon>Bacillati</taxon>
        <taxon>Actinomycetota</taxon>
        <taxon>Actinomycetes</taxon>
        <taxon>Streptosporangiales</taxon>
        <taxon>Streptosporangiaceae</taxon>
        <taxon>Nonomuraea</taxon>
    </lineage>
</organism>
<dbReference type="RefSeq" id="WP_379580828.1">
    <property type="nucleotide sequence ID" value="NZ_JBHUFV010000073.1"/>
</dbReference>
<accession>A0ABW4TCB3</accession>